<dbReference type="CDD" id="cd03019">
    <property type="entry name" value="DsbA_DsbA"/>
    <property type="match status" value="1"/>
</dbReference>
<dbReference type="SUPFAM" id="SSF52833">
    <property type="entry name" value="Thioredoxin-like"/>
    <property type="match status" value="1"/>
</dbReference>
<dbReference type="RefSeq" id="WP_348758058.1">
    <property type="nucleotide sequence ID" value="NZ_OZ026884.1"/>
</dbReference>
<evidence type="ECO:0000256" key="1">
    <source>
        <dbReference type="ARBA" id="ARBA00004418"/>
    </source>
</evidence>
<keyword evidence="4 7" id="KW-0574">Periplasm</keyword>
<evidence type="ECO:0000259" key="9">
    <source>
        <dbReference type="PROSITE" id="PS51352"/>
    </source>
</evidence>
<dbReference type="InterPro" id="IPR013766">
    <property type="entry name" value="Thioredoxin_domain"/>
</dbReference>
<dbReference type="Gene3D" id="3.40.30.10">
    <property type="entry name" value="Glutaredoxin"/>
    <property type="match status" value="1"/>
</dbReference>
<evidence type="ECO:0000256" key="6">
    <source>
        <dbReference type="ARBA" id="ARBA00023284"/>
    </source>
</evidence>
<dbReference type="PANTHER" id="PTHR35891:SF2">
    <property type="entry name" value="THIOL:DISULFIDE INTERCHANGE PROTEIN DSBA"/>
    <property type="match status" value="1"/>
</dbReference>
<dbReference type="PIRSF" id="PIRSF001488">
    <property type="entry name" value="Tdi_protein"/>
    <property type="match status" value="1"/>
</dbReference>
<organism evidence="10 11">
    <name type="scientific">Candidatus Methylocalor cossyra</name>
    <dbReference type="NCBI Taxonomy" id="3108543"/>
    <lineage>
        <taxon>Bacteria</taxon>
        <taxon>Pseudomonadati</taxon>
        <taxon>Pseudomonadota</taxon>
        <taxon>Gammaproteobacteria</taxon>
        <taxon>Methylococcales</taxon>
        <taxon>Methylococcaceae</taxon>
        <taxon>Candidatus Methylocalor</taxon>
    </lineage>
</organism>
<dbReference type="InterPro" id="IPR017937">
    <property type="entry name" value="Thioredoxin_CS"/>
</dbReference>
<feature type="signal peptide" evidence="8">
    <location>
        <begin position="1"/>
        <end position="20"/>
    </location>
</feature>
<dbReference type="InterPro" id="IPR023205">
    <property type="entry name" value="DsbA/DsbL"/>
</dbReference>
<feature type="chain" id="PRO_5046806377" description="Thiol:disulfide interchange protein" evidence="8">
    <location>
        <begin position="21"/>
        <end position="226"/>
    </location>
</feature>
<dbReference type="InterPro" id="IPR036249">
    <property type="entry name" value="Thioredoxin-like_sf"/>
</dbReference>
<evidence type="ECO:0000256" key="8">
    <source>
        <dbReference type="SAM" id="SignalP"/>
    </source>
</evidence>
<evidence type="ECO:0000256" key="7">
    <source>
        <dbReference type="PIRNR" id="PIRNR001488"/>
    </source>
</evidence>
<keyword evidence="3 8" id="KW-0732">Signal</keyword>
<dbReference type="InterPro" id="IPR050824">
    <property type="entry name" value="Thiol_disulfide_DsbA"/>
</dbReference>
<evidence type="ECO:0000256" key="5">
    <source>
        <dbReference type="ARBA" id="ARBA00023157"/>
    </source>
</evidence>
<keyword evidence="6" id="KW-0676">Redox-active center</keyword>
<dbReference type="EMBL" id="OZ026884">
    <property type="protein sequence ID" value="CAL1241549.1"/>
    <property type="molecule type" value="Genomic_DNA"/>
</dbReference>
<proteinExistence type="inferred from homology"/>
<dbReference type="InterPro" id="IPR001853">
    <property type="entry name" value="DSBA-like_thioredoxin_dom"/>
</dbReference>
<dbReference type="PANTHER" id="PTHR35891">
    <property type="entry name" value="THIOL:DISULFIDE INTERCHANGE PROTEIN DSBA"/>
    <property type="match status" value="1"/>
</dbReference>
<evidence type="ECO:0000256" key="2">
    <source>
        <dbReference type="ARBA" id="ARBA00005791"/>
    </source>
</evidence>
<keyword evidence="11" id="KW-1185">Reference proteome</keyword>
<comment type="subcellular location">
    <subcellularLocation>
        <location evidence="1 7">Periplasm</location>
    </subcellularLocation>
</comment>
<dbReference type="PROSITE" id="PS00194">
    <property type="entry name" value="THIOREDOXIN_1"/>
    <property type="match status" value="1"/>
</dbReference>
<protein>
    <recommendedName>
        <fullName evidence="7">Thiol:disulfide interchange protein</fullName>
    </recommendedName>
</protein>
<evidence type="ECO:0000256" key="3">
    <source>
        <dbReference type="ARBA" id="ARBA00022729"/>
    </source>
</evidence>
<feature type="domain" description="Thioredoxin" evidence="9">
    <location>
        <begin position="12"/>
        <end position="205"/>
    </location>
</feature>
<reference evidence="10 11" key="1">
    <citation type="submission" date="2024-04" db="EMBL/GenBank/DDBJ databases">
        <authorList>
            <person name="Cremers G."/>
        </authorList>
    </citation>
    <scope>NUCLEOTIDE SEQUENCE [LARGE SCALE GENOMIC DNA]</scope>
    <source>
        <strain evidence="10">MeCH1-AG</strain>
    </source>
</reference>
<keyword evidence="5 7" id="KW-1015">Disulfide bond</keyword>
<dbReference type="PROSITE" id="PS51352">
    <property type="entry name" value="THIOREDOXIN_2"/>
    <property type="match status" value="1"/>
</dbReference>
<dbReference type="Proteomes" id="UP001497493">
    <property type="component" value="Chromosome"/>
</dbReference>
<comment type="similarity">
    <text evidence="2">Belongs to the thioredoxin family. DsbA subfamily.</text>
</comment>
<sequence length="226" mass="25100">MKMLWALVTGLWVLGSSAWAETQPVELKQGVDYDLVTPPQPTVDPGKVEVMEFFWYGCPHCYHFEPDLNAWLKKKPAYVAFVRQPAIFNELWGTHARAFFTAEALGVLDKVHADFYDAIQNRRQTLASEADLAKFFADHGVPEAEFRKAYKSFAVDTKVRQAEGMAARYGVSGTPSIVVNGKYLVSPGKAGSFPRMIEITNALIDKEATALGIPTKRDSGVTSSRH</sequence>
<dbReference type="Pfam" id="PF01323">
    <property type="entry name" value="DSBA"/>
    <property type="match status" value="1"/>
</dbReference>
<evidence type="ECO:0000256" key="4">
    <source>
        <dbReference type="ARBA" id="ARBA00022764"/>
    </source>
</evidence>
<evidence type="ECO:0000313" key="10">
    <source>
        <dbReference type="EMBL" id="CAL1241549.1"/>
    </source>
</evidence>
<gene>
    <name evidence="10" type="primary">dsbA</name>
    <name evidence="10" type="ORF">MECH1_V1_2773</name>
</gene>
<name>A0ABP1CBC1_9GAMM</name>
<accession>A0ABP1CBC1</accession>
<evidence type="ECO:0000313" key="11">
    <source>
        <dbReference type="Proteomes" id="UP001497493"/>
    </source>
</evidence>